<name>A0AAD3NNK1_LATJO</name>
<accession>A0AAD3NNK1</accession>
<organism evidence="2 3">
    <name type="scientific">Lates japonicus</name>
    <name type="common">Japanese lates</name>
    <dbReference type="NCBI Taxonomy" id="270547"/>
    <lineage>
        <taxon>Eukaryota</taxon>
        <taxon>Metazoa</taxon>
        <taxon>Chordata</taxon>
        <taxon>Craniata</taxon>
        <taxon>Vertebrata</taxon>
        <taxon>Euteleostomi</taxon>
        <taxon>Actinopterygii</taxon>
        <taxon>Neopterygii</taxon>
        <taxon>Teleostei</taxon>
        <taxon>Neoteleostei</taxon>
        <taxon>Acanthomorphata</taxon>
        <taxon>Carangaria</taxon>
        <taxon>Carangaria incertae sedis</taxon>
        <taxon>Centropomidae</taxon>
        <taxon>Lates</taxon>
    </lineage>
</organism>
<gene>
    <name evidence="2" type="ORF">AKAME5_002650700</name>
</gene>
<dbReference type="EMBL" id="BRZM01002760">
    <property type="protein sequence ID" value="GLD75174.1"/>
    <property type="molecule type" value="Genomic_DNA"/>
</dbReference>
<feature type="region of interest" description="Disordered" evidence="1">
    <location>
        <begin position="206"/>
        <end position="318"/>
    </location>
</feature>
<evidence type="ECO:0000313" key="2">
    <source>
        <dbReference type="EMBL" id="GLD75174.1"/>
    </source>
</evidence>
<dbReference type="AlphaFoldDB" id="A0AAD3NNK1"/>
<feature type="region of interest" description="Disordered" evidence="1">
    <location>
        <begin position="18"/>
        <end position="89"/>
    </location>
</feature>
<feature type="compositionally biased region" description="Low complexity" evidence="1">
    <location>
        <begin position="254"/>
        <end position="281"/>
    </location>
</feature>
<sequence>MDGVPAQSLAHLGLVMGHRSDHGSHHHHPHHQHPRRPPAPRRQHDLHLDDRTLTSDDLNSLAGQSKRGGSTGLRRRTPPTSIDKIKAQGGRAAHVHHEAMGFLETLPKCPSPRPREISTLADNLQLEKEASVMVTETEGKRMTPQEWHRRRRMCTPGRQLRFSAASKKFPCQKAGQRFKKDSLTFVETRRLQPPNEPVPTIAVYVGSGNHRTGERDSEVANQSPRRWRISTADGSMVGDRDRGRPVLRGPPVTSPAAARRPAASSGQPSQQASLSGSSYQGDSMSAQPRSAAEGGRVRRRGASGEPNASPGYKSLPIPFLPKVLMPARLEESNLRSFRNKGRRY</sequence>
<comment type="caution">
    <text evidence="2">The sequence shown here is derived from an EMBL/GenBank/DDBJ whole genome shotgun (WGS) entry which is preliminary data.</text>
</comment>
<dbReference type="Proteomes" id="UP001279410">
    <property type="component" value="Unassembled WGS sequence"/>
</dbReference>
<evidence type="ECO:0000313" key="3">
    <source>
        <dbReference type="Proteomes" id="UP001279410"/>
    </source>
</evidence>
<protein>
    <submittedName>
        <fullName evidence="2">POU domain, class 3, transcription factor 3-B isoform X1</fullName>
    </submittedName>
</protein>
<feature type="compositionally biased region" description="Basic and acidic residues" evidence="1">
    <location>
        <begin position="42"/>
        <end position="54"/>
    </location>
</feature>
<feature type="compositionally biased region" description="Basic residues" evidence="1">
    <location>
        <begin position="24"/>
        <end position="41"/>
    </location>
</feature>
<keyword evidence="3" id="KW-1185">Reference proteome</keyword>
<evidence type="ECO:0000256" key="1">
    <source>
        <dbReference type="SAM" id="MobiDB-lite"/>
    </source>
</evidence>
<proteinExistence type="predicted"/>
<reference evidence="2" key="1">
    <citation type="submission" date="2022-08" db="EMBL/GenBank/DDBJ databases">
        <title>Genome sequencing of akame (Lates japonicus).</title>
        <authorList>
            <person name="Hashiguchi Y."/>
            <person name="Takahashi H."/>
        </authorList>
    </citation>
    <scope>NUCLEOTIDE SEQUENCE</scope>
    <source>
        <strain evidence="2">Kochi</strain>
    </source>
</reference>